<reference evidence="6" key="1">
    <citation type="journal article" date="2019" name="Int. J. Syst. Evol. Microbiol.">
        <title>The Global Catalogue of Microorganisms (GCM) 10K type strain sequencing project: providing services to taxonomists for standard genome sequencing and annotation.</title>
        <authorList>
            <consortium name="The Broad Institute Genomics Platform"/>
            <consortium name="The Broad Institute Genome Sequencing Center for Infectious Disease"/>
            <person name="Wu L."/>
            <person name="Ma J."/>
        </authorList>
    </citation>
    <scope>NUCLEOTIDE SEQUENCE [LARGE SCALE GENOMIC DNA]</scope>
    <source>
        <strain evidence="6">KCTC 42911</strain>
    </source>
</reference>
<dbReference type="Proteomes" id="UP001595629">
    <property type="component" value="Unassembled WGS sequence"/>
</dbReference>
<evidence type="ECO:0000259" key="4">
    <source>
        <dbReference type="PROSITE" id="PS50043"/>
    </source>
</evidence>
<evidence type="ECO:0000256" key="1">
    <source>
        <dbReference type="ARBA" id="ARBA00023015"/>
    </source>
</evidence>
<protein>
    <submittedName>
        <fullName evidence="5">LuxR C-terminal-related transcriptional regulator</fullName>
    </submittedName>
</protein>
<proteinExistence type="predicted"/>
<gene>
    <name evidence="5" type="ORF">ACFORG_11905</name>
</gene>
<dbReference type="PRINTS" id="PR00038">
    <property type="entry name" value="HTHLUXR"/>
</dbReference>
<accession>A0ABV7TIA6</accession>
<evidence type="ECO:0000313" key="6">
    <source>
        <dbReference type="Proteomes" id="UP001595629"/>
    </source>
</evidence>
<dbReference type="Pfam" id="PF00196">
    <property type="entry name" value="GerE"/>
    <property type="match status" value="1"/>
</dbReference>
<keyword evidence="2" id="KW-0238">DNA-binding</keyword>
<evidence type="ECO:0000256" key="3">
    <source>
        <dbReference type="ARBA" id="ARBA00023163"/>
    </source>
</evidence>
<evidence type="ECO:0000256" key="2">
    <source>
        <dbReference type="ARBA" id="ARBA00023125"/>
    </source>
</evidence>
<organism evidence="5 6">
    <name type="scientific">Lutimaribacter marinistellae</name>
    <dbReference type="NCBI Taxonomy" id="1820329"/>
    <lineage>
        <taxon>Bacteria</taxon>
        <taxon>Pseudomonadati</taxon>
        <taxon>Pseudomonadota</taxon>
        <taxon>Alphaproteobacteria</taxon>
        <taxon>Rhodobacterales</taxon>
        <taxon>Roseobacteraceae</taxon>
        <taxon>Lutimaribacter</taxon>
    </lineage>
</organism>
<dbReference type="InterPro" id="IPR000792">
    <property type="entry name" value="Tscrpt_reg_LuxR_C"/>
</dbReference>
<keyword evidence="6" id="KW-1185">Reference proteome</keyword>
<sequence>MSDILPSEPLPRDNVAALVAALPHPGFARALLGYVRRAADIASFGAFYVADIARADPVLSVHSGEMSAYWFNRNAQRILANDLARDDIMARIHAAGPDGLAIERWHPPQDDPRAPIYARDGVIERVTVSSRSGRTGFLSFYLRGAALGWLMPEEFDRLRGVLPLAHELIGLRHRIVGSEAFRATTRERASALRARGAGLFTDLSPREAEVCDHIANGVGVSGTALALGVSENTVRTLRRRAYRKLGVHSAQQLVALAMQDGATP</sequence>
<dbReference type="EMBL" id="JBHRXI010000010">
    <property type="protein sequence ID" value="MFC3614469.1"/>
    <property type="molecule type" value="Genomic_DNA"/>
</dbReference>
<keyword evidence="3" id="KW-0804">Transcription</keyword>
<dbReference type="PANTHER" id="PTHR44688:SF16">
    <property type="entry name" value="DNA-BINDING TRANSCRIPTIONAL ACTIVATOR DEVR_DOSR"/>
    <property type="match status" value="1"/>
</dbReference>
<dbReference type="SMART" id="SM00421">
    <property type="entry name" value="HTH_LUXR"/>
    <property type="match status" value="1"/>
</dbReference>
<name>A0ABV7TIA6_9RHOB</name>
<dbReference type="CDD" id="cd06170">
    <property type="entry name" value="LuxR_C_like"/>
    <property type="match status" value="1"/>
</dbReference>
<dbReference type="SUPFAM" id="SSF46894">
    <property type="entry name" value="C-terminal effector domain of the bipartite response regulators"/>
    <property type="match status" value="1"/>
</dbReference>
<dbReference type="InterPro" id="IPR036388">
    <property type="entry name" value="WH-like_DNA-bd_sf"/>
</dbReference>
<dbReference type="PROSITE" id="PS50043">
    <property type="entry name" value="HTH_LUXR_2"/>
    <property type="match status" value="1"/>
</dbReference>
<dbReference type="InterPro" id="IPR016032">
    <property type="entry name" value="Sig_transdc_resp-reg_C-effctor"/>
</dbReference>
<evidence type="ECO:0000313" key="5">
    <source>
        <dbReference type="EMBL" id="MFC3614469.1"/>
    </source>
</evidence>
<dbReference type="Gene3D" id="1.10.10.10">
    <property type="entry name" value="Winged helix-like DNA-binding domain superfamily/Winged helix DNA-binding domain"/>
    <property type="match status" value="1"/>
</dbReference>
<keyword evidence="1" id="KW-0805">Transcription regulation</keyword>
<dbReference type="RefSeq" id="WP_386735726.1">
    <property type="nucleotide sequence ID" value="NZ_JBHRXI010000010.1"/>
</dbReference>
<feature type="domain" description="HTH luxR-type" evidence="4">
    <location>
        <begin position="196"/>
        <end position="261"/>
    </location>
</feature>
<comment type="caution">
    <text evidence="5">The sequence shown here is derived from an EMBL/GenBank/DDBJ whole genome shotgun (WGS) entry which is preliminary data.</text>
</comment>
<dbReference type="PANTHER" id="PTHR44688">
    <property type="entry name" value="DNA-BINDING TRANSCRIPTIONAL ACTIVATOR DEVR_DOSR"/>
    <property type="match status" value="1"/>
</dbReference>